<dbReference type="RefSeq" id="WP_211857868.1">
    <property type="nucleotide sequence ID" value="NZ_JAAGBB010000085.1"/>
</dbReference>
<comment type="caution">
    <text evidence="2">The sequence shown here is derived from an EMBL/GenBank/DDBJ whole genome shotgun (WGS) entry which is preliminary data.</text>
</comment>
<feature type="region of interest" description="Disordered" evidence="1">
    <location>
        <begin position="87"/>
        <end position="187"/>
    </location>
</feature>
<name>A0ABS5F9C4_9PROT</name>
<proteinExistence type="predicted"/>
<evidence type="ECO:0000256" key="1">
    <source>
        <dbReference type="SAM" id="MobiDB-lite"/>
    </source>
</evidence>
<evidence type="ECO:0000313" key="3">
    <source>
        <dbReference type="Proteomes" id="UP001196870"/>
    </source>
</evidence>
<reference evidence="3" key="1">
    <citation type="journal article" date="2021" name="Syst. Appl. Microbiol.">
        <title>Roseomonas hellenica sp. nov., isolated from roots of wild-growing Alkanna tinctoria.</title>
        <authorList>
            <person name="Rat A."/>
            <person name="Naranjo H.D."/>
            <person name="Lebbe L."/>
            <person name="Cnockaert M."/>
            <person name="Krigas N."/>
            <person name="Grigoriadou K."/>
            <person name="Maloupa E."/>
            <person name="Willems A."/>
        </authorList>
    </citation>
    <scope>NUCLEOTIDE SEQUENCE [LARGE SCALE GENOMIC DNA]</scope>
    <source>
        <strain evidence="3">LMG 31523</strain>
    </source>
</reference>
<dbReference type="Proteomes" id="UP001196870">
    <property type="component" value="Unassembled WGS sequence"/>
</dbReference>
<evidence type="ECO:0000313" key="2">
    <source>
        <dbReference type="EMBL" id="MBR0669145.1"/>
    </source>
</evidence>
<keyword evidence="3" id="KW-1185">Reference proteome</keyword>
<sequence>MRTAAAFLAPQNAGDVAVEAATAIPMPLPWRVALASAGLLLGDPNEAQAGPVDRIARRAATAAARGAEAAEVGVARARREGWGGRIEAAPRTTGEGGEAARRPGIGHNQPPPGPMPREEEVAAAALPAAPPRGTGLRLPINPAALRDDRGGPPVPAAPADGEEALFAGRPEAGTPSPLPPPPHTPTPEEEAMVAAILNPRRMNTDQEGRPITAPYRSGRLEDGSYLAMPPQDIEAVARLLAGRGVRIRPAAEFQDHVLGVASLRVPDQRSLANLDPLERAQAIRDRIQIRIREGEPVGGETVAHEIGHPIHMQMPRFRPDLPAQARSELARLYRGHIPYSPESLTYDKELFANAVSAYLRNPRWINEQAPAAAAYLRSVVNTHPFLSRILGLNSAAPAGLLGAGTAAGLLGGDPPSTEP</sequence>
<gene>
    <name evidence="2" type="ORF">GXW71_32645</name>
</gene>
<feature type="compositionally biased region" description="Pro residues" evidence="1">
    <location>
        <begin position="176"/>
        <end position="185"/>
    </location>
</feature>
<organism evidence="2 3">
    <name type="scientific">Plastoroseomonas hellenica</name>
    <dbReference type="NCBI Taxonomy" id="2687306"/>
    <lineage>
        <taxon>Bacteria</taxon>
        <taxon>Pseudomonadati</taxon>
        <taxon>Pseudomonadota</taxon>
        <taxon>Alphaproteobacteria</taxon>
        <taxon>Acetobacterales</taxon>
        <taxon>Acetobacteraceae</taxon>
        <taxon>Plastoroseomonas</taxon>
    </lineage>
</organism>
<accession>A0ABS5F9C4</accession>
<protein>
    <submittedName>
        <fullName evidence="2">Uncharacterized protein</fullName>
    </submittedName>
</protein>
<dbReference type="EMBL" id="JAAGBB010000085">
    <property type="protein sequence ID" value="MBR0669145.1"/>
    <property type="molecule type" value="Genomic_DNA"/>
</dbReference>